<dbReference type="InterPro" id="IPR021924">
    <property type="entry name" value="DUF3537"/>
</dbReference>
<dbReference type="Gramene" id="Ma08_t15870.1">
    <property type="protein sequence ID" value="Ma08_p15870.1"/>
    <property type="gene ID" value="Ma08_g15870"/>
</dbReference>
<dbReference type="AlphaFoldDB" id="A0A804K730"/>
<reference evidence="3" key="2">
    <citation type="submission" date="2021-05" db="UniProtKB">
        <authorList>
            <consortium name="EnsemblPlants"/>
        </authorList>
    </citation>
    <scope>IDENTIFICATION</scope>
    <source>
        <strain evidence="3">subsp. malaccensis</strain>
    </source>
</reference>
<organism evidence="3 4">
    <name type="scientific">Musa acuminata subsp. malaccensis</name>
    <name type="common">Wild banana</name>
    <name type="synonym">Musa malaccensis</name>
    <dbReference type="NCBI Taxonomy" id="214687"/>
    <lineage>
        <taxon>Eukaryota</taxon>
        <taxon>Viridiplantae</taxon>
        <taxon>Streptophyta</taxon>
        <taxon>Embryophyta</taxon>
        <taxon>Tracheophyta</taxon>
        <taxon>Spermatophyta</taxon>
        <taxon>Magnoliopsida</taxon>
        <taxon>Liliopsida</taxon>
        <taxon>Zingiberales</taxon>
        <taxon>Musaceae</taxon>
        <taxon>Musa</taxon>
    </lineage>
</organism>
<dbReference type="InParanoid" id="A0A804K730"/>
<dbReference type="PANTHER" id="PTHR31963">
    <property type="entry name" value="RAS GUANINE NUCLEOTIDE EXCHANGE FACTOR K"/>
    <property type="match status" value="1"/>
</dbReference>
<dbReference type="PANTHER" id="PTHR31963:SF29">
    <property type="entry name" value="OS02G0566400 PROTEIN"/>
    <property type="match status" value="1"/>
</dbReference>
<accession>A0A804K730</accession>
<name>A0A804K730_MUSAM</name>
<feature type="transmembrane region" description="Helical" evidence="1">
    <location>
        <begin position="59"/>
        <end position="78"/>
    </location>
</feature>
<dbReference type="Proteomes" id="UP000012960">
    <property type="component" value="Unplaced"/>
</dbReference>
<feature type="transmembrane region" description="Helical" evidence="1">
    <location>
        <begin position="90"/>
        <end position="110"/>
    </location>
</feature>
<sequence length="245" mass="28029">MTRGGIVVEMTTTTSTEPLLPSKVSYARNVSRANDKLRSLRFCLRWMCINQSDARHVKVSWSLFLLLGIVSTTSHFFLSYAPTCRTHDVVVQLFLTSASGLTYLYLSAFVRRYVLRRFLFLDKLVGEREQVWEGYMDQLNHSFHLLSVFVMLYFVREVAYKVRWYSLGLEWVLFVVTSNAMVGDVVPCTLKLMSDIRKLLSSSSRWERLRAYDALLGNNGSVMLVVVTSTMTPPPAIDGGLSFFF</sequence>
<evidence type="ECO:0000313" key="3">
    <source>
        <dbReference type="EnsemblPlants" id="Ma08_p15870.1"/>
    </source>
</evidence>
<keyword evidence="4" id="KW-1185">Reference proteome</keyword>
<keyword evidence="1" id="KW-0812">Transmembrane</keyword>
<feature type="transmembrane region" description="Helical" evidence="1">
    <location>
        <begin position="211"/>
        <end position="231"/>
    </location>
</feature>
<evidence type="ECO:0000313" key="2">
    <source>
        <dbReference type="EMBL" id="CAG1831652.1"/>
    </source>
</evidence>
<evidence type="ECO:0000313" key="4">
    <source>
        <dbReference type="Proteomes" id="UP000012960"/>
    </source>
</evidence>
<gene>
    <name evidence="2" type="ORF">GSMUA_349060.1</name>
</gene>
<dbReference type="Pfam" id="PF12056">
    <property type="entry name" value="DUF3537"/>
    <property type="match status" value="1"/>
</dbReference>
<evidence type="ECO:0000256" key="1">
    <source>
        <dbReference type="SAM" id="Phobius"/>
    </source>
</evidence>
<proteinExistence type="predicted"/>
<keyword evidence="1" id="KW-1133">Transmembrane helix</keyword>
<protein>
    <submittedName>
        <fullName evidence="2">(wild Malaysian banana) hypothetical protein</fullName>
    </submittedName>
</protein>
<reference evidence="2" key="1">
    <citation type="submission" date="2021-03" db="EMBL/GenBank/DDBJ databases">
        <authorList>
            <consortium name="Genoscope - CEA"/>
            <person name="William W."/>
        </authorList>
    </citation>
    <scope>NUCLEOTIDE SEQUENCE</scope>
    <source>
        <strain evidence="2">Doubled-haploid Pahang</strain>
    </source>
</reference>
<keyword evidence="1" id="KW-0472">Membrane</keyword>
<dbReference type="EMBL" id="HG996472">
    <property type="protein sequence ID" value="CAG1831652.1"/>
    <property type="molecule type" value="Genomic_DNA"/>
</dbReference>
<dbReference type="EnsemblPlants" id="Ma08_t15870.1">
    <property type="protein sequence ID" value="Ma08_p15870.1"/>
    <property type="gene ID" value="Ma08_g15870"/>
</dbReference>